<dbReference type="AlphaFoldDB" id="A0AAJ7BGB1"/>
<keyword evidence="3" id="KW-1185">Reference proteome</keyword>
<evidence type="ECO:0000256" key="1">
    <source>
        <dbReference type="SAM" id="MobiDB-lite"/>
    </source>
</evidence>
<dbReference type="GeneID" id="107263061"/>
<evidence type="ECO:0000313" key="5">
    <source>
        <dbReference type="RefSeq" id="XP_015585364.1"/>
    </source>
</evidence>
<feature type="region of interest" description="Disordered" evidence="1">
    <location>
        <begin position="89"/>
        <end position="111"/>
    </location>
</feature>
<gene>
    <name evidence="4 5 6" type="primary">LOC107263061</name>
</gene>
<keyword evidence="2" id="KW-0732">Signal</keyword>
<sequence length="453" mass="49866">MRLPRIEILLLFVGLVACKNDEGDAANAFMEAAEALFNDKEAMTGLHNMASAFMESDAGKQIGGMLSGGKGNSDGVSQILSGIGNLISASTNSQGGEQKSKREARSDDGGGFDLESMLNMANMFLGQNANSEGLMGLLPMVLENIGSSGSSNDVGSKKQDHSNHSWFLPPFLENLHVMWEHFSNSELGQTLWKNSGLANIVGLMTDKEGNIQYAKILNSFENPALRRRWVKSLTNFISEWISHVSDPATQQRYLATGQFMVNSFLKSQGFPKSVMFDPSKPADSLSRLANAVAKRHLNMKIDSSKYIKPAIAYLQELMNLASKKGFIMSRVNAMELSNKLSELINNAILAPILKVYRAYKWSTKHPQCAKHILCVINEKSVETDKSAELRKAITKLASFAAAWGISRNVDISFWSLYGAIAEQQGCFEKYPGDCTAFHEEEIRVTTESIHSEL</sequence>
<evidence type="ECO:0000256" key="2">
    <source>
        <dbReference type="SAM" id="SignalP"/>
    </source>
</evidence>
<feature type="chain" id="PRO_5044708570" evidence="2">
    <location>
        <begin position="19"/>
        <end position="453"/>
    </location>
</feature>
<evidence type="ECO:0000313" key="3">
    <source>
        <dbReference type="Proteomes" id="UP000694920"/>
    </source>
</evidence>
<dbReference type="RefSeq" id="XP_024936195.1">
    <property type="nucleotide sequence ID" value="XM_025080427.1"/>
</dbReference>
<name>A0AAJ7BGB1_CEPCN</name>
<dbReference type="RefSeq" id="XP_015585363.1">
    <property type="nucleotide sequence ID" value="XM_015729877.2"/>
</dbReference>
<organism evidence="3 4">
    <name type="scientific">Cephus cinctus</name>
    <name type="common">Wheat stem sawfly</name>
    <dbReference type="NCBI Taxonomy" id="211228"/>
    <lineage>
        <taxon>Eukaryota</taxon>
        <taxon>Metazoa</taxon>
        <taxon>Ecdysozoa</taxon>
        <taxon>Arthropoda</taxon>
        <taxon>Hexapoda</taxon>
        <taxon>Insecta</taxon>
        <taxon>Pterygota</taxon>
        <taxon>Neoptera</taxon>
        <taxon>Endopterygota</taxon>
        <taxon>Hymenoptera</taxon>
        <taxon>Cephoidea</taxon>
        <taxon>Cephidae</taxon>
        <taxon>Cephus</taxon>
    </lineage>
</organism>
<feature type="compositionally biased region" description="Basic and acidic residues" evidence="1">
    <location>
        <begin position="98"/>
        <end position="108"/>
    </location>
</feature>
<protein>
    <submittedName>
        <fullName evidence="4 5">Uncharacterized protein LOC107263061</fullName>
    </submittedName>
</protein>
<evidence type="ECO:0000313" key="6">
    <source>
        <dbReference type="RefSeq" id="XP_024936195.1"/>
    </source>
</evidence>
<evidence type="ECO:0000313" key="4">
    <source>
        <dbReference type="RefSeq" id="XP_015585363.1"/>
    </source>
</evidence>
<feature type="signal peptide" evidence="2">
    <location>
        <begin position="1"/>
        <end position="18"/>
    </location>
</feature>
<reference evidence="4 5" key="1">
    <citation type="submission" date="2025-04" db="UniProtKB">
        <authorList>
            <consortium name="RefSeq"/>
        </authorList>
    </citation>
    <scope>IDENTIFICATION</scope>
</reference>
<proteinExistence type="predicted"/>
<dbReference type="PROSITE" id="PS51257">
    <property type="entry name" value="PROKAR_LIPOPROTEIN"/>
    <property type="match status" value="1"/>
</dbReference>
<accession>A0AAJ7BGB1</accession>
<dbReference type="Proteomes" id="UP000694920">
    <property type="component" value="Unplaced"/>
</dbReference>
<dbReference type="KEGG" id="ccin:107263061"/>
<dbReference type="RefSeq" id="XP_015585364.1">
    <property type="nucleotide sequence ID" value="XM_015729878.2"/>
</dbReference>